<evidence type="ECO:0000256" key="5">
    <source>
        <dbReference type="ARBA" id="ARBA00022898"/>
    </source>
</evidence>
<feature type="domain" description="Aminotransferase class V" evidence="6">
    <location>
        <begin position="31"/>
        <end position="309"/>
    </location>
</feature>
<evidence type="ECO:0000256" key="2">
    <source>
        <dbReference type="ARBA" id="ARBA00009236"/>
    </source>
</evidence>
<dbReference type="Gene3D" id="3.40.640.10">
    <property type="entry name" value="Type I PLP-dependent aspartate aminotransferase-like (Major domain)"/>
    <property type="match status" value="1"/>
</dbReference>
<keyword evidence="3" id="KW-0032">Aminotransferase</keyword>
<dbReference type="InterPro" id="IPR015424">
    <property type="entry name" value="PyrdxlP-dep_Trfase"/>
</dbReference>
<keyword evidence="5" id="KW-0663">Pyridoxal phosphate</keyword>
<evidence type="ECO:0000313" key="7">
    <source>
        <dbReference type="EMBL" id="MDQ0438176.1"/>
    </source>
</evidence>
<evidence type="ECO:0000313" key="8">
    <source>
        <dbReference type="Proteomes" id="UP001241603"/>
    </source>
</evidence>
<dbReference type="InterPro" id="IPR015421">
    <property type="entry name" value="PyrdxlP-dep_Trfase_major"/>
</dbReference>
<proteinExistence type="inferred from homology"/>
<dbReference type="InterPro" id="IPR024169">
    <property type="entry name" value="SP_NH2Trfase/AEP_transaminase"/>
</dbReference>
<dbReference type="Proteomes" id="UP001241603">
    <property type="component" value="Unassembled WGS sequence"/>
</dbReference>
<evidence type="ECO:0000256" key="1">
    <source>
        <dbReference type="ARBA" id="ARBA00001933"/>
    </source>
</evidence>
<evidence type="ECO:0000256" key="3">
    <source>
        <dbReference type="ARBA" id="ARBA00022576"/>
    </source>
</evidence>
<reference evidence="7 8" key="1">
    <citation type="submission" date="2023-07" db="EMBL/GenBank/DDBJ databases">
        <title>Genomic Encyclopedia of Type Strains, Phase IV (KMG-IV): sequencing the most valuable type-strain genomes for metagenomic binning, comparative biology and taxonomic classification.</title>
        <authorList>
            <person name="Goeker M."/>
        </authorList>
    </citation>
    <scope>NUCLEOTIDE SEQUENCE [LARGE SCALE GENOMIC DNA]</scope>
    <source>
        <strain evidence="7 8">B6-8</strain>
    </source>
</reference>
<gene>
    <name evidence="7" type="ORF">QO014_002568</name>
</gene>
<dbReference type="PANTHER" id="PTHR21152:SF24">
    <property type="entry name" value="ALANINE--GLYOXYLATE AMINOTRANSFERASE 1"/>
    <property type="match status" value="1"/>
</dbReference>
<dbReference type="Pfam" id="PF00266">
    <property type="entry name" value="Aminotran_5"/>
    <property type="match status" value="1"/>
</dbReference>
<sequence length="369" mass="38200">MPMPSYNALLDVPNYPADRYASLADRLKRLLATEADLLFIQAEAILALEAVAASIARPGLTAINIITSPYGTYFSAWLRRGGVTVHDVVAEPGQPIELVAVKAAINDLPSLDILAVVHGEAANGALNPIAEIAALARARDALVVVDAVASVGAHPLAIDSLGVDIVAIGPQKALGGPVGLSAVTVSERAWAHIAATPRFSPSILSLLDLKENWLDRGRGVLPGTPPPLDFWALEAAVDRVEAEGIDRLVARHQLAARASRAGLRALGIEPWIRDDHAASALVTAAPVPEGIDAEVLIATAAEFGIALGRGFGDIKDRLVRFDHTGARAAFASVIASVVGYGAALGKLGITVDVGAAAEAVALTYALAIL</sequence>
<keyword evidence="8" id="KW-1185">Reference proteome</keyword>
<keyword evidence="4" id="KW-0808">Transferase</keyword>
<comment type="similarity">
    <text evidence="2">Belongs to the class-V pyridoxal-phosphate-dependent aminotransferase family.</text>
</comment>
<evidence type="ECO:0000259" key="6">
    <source>
        <dbReference type="Pfam" id="PF00266"/>
    </source>
</evidence>
<dbReference type="PANTHER" id="PTHR21152">
    <property type="entry name" value="AMINOTRANSFERASE CLASS V"/>
    <property type="match status" value="1"/>
</dbReference>
<dbReference type="PIRSF" id="PIRSF000524">
    <property type="entry name" value="SPT"/>
    <property type="match status" value="1"/>
</dbReference>
<comment type="caution">
    <text evidence="7">The sequence shown here is derived from an EMBL/GenBank/DDBJ whole genome shotgun (WGS) entry which is preliminary data.</text>
</comment>
<accession>A0ABU0H9P7</accession>
<comment type="cofactor">
    <cofactor evidence="1">
        <name>pyridoxal 5'-phosphate</name>
        <dbReference type="ChEBI" id="CHEBI:597326"/>
    </cofactor>
</comment>
<dbReference type="InterPro" id="IPR015422">
    <property type="entry name" value="PyrdxlP-dep_Trfase_small"/>
</dbReference>
<name>A0ABU0H9P7_9HYPH</name>
<dbReference type="Gene3D" id="3.90.1150.10">
    <property type="entry name" value="Aspartate Aminotransferase, domain 1"/>
    <property type="match status" value="1"/>
</dbReference>
<evidence type="ECO:0000256" key="4">
    <source>
        <dbReference type="ARBA" id="ARBA00022679"/>
    </source>
</evidence>
<organism evidence="7 8">
    <name type="scientific">Kaistia dalseonensis</name>
    <dbReference type="NCBI Taxonomy" id="410840"/>
    <lineage>
        <taxon>Bacteria</taxon>
        <taxon>Pseudomonadati</taxon>
        <taxon>Pseudomonadota</taxon>
        <taxon>Alphaproteobacteria</taxon>
        <taxon>Hyphomicrobiales</taxon>
        <taxon>Kaistiaceae</taxon>
        <taxon>Kaistia</taxon>
    </lineage>
</organism>
<protein>
    <submittedName>
        <fullName evidence="7">Aspartate aminotransferase-like enzyme</fullName>
    </submittedName>
</protein>
<dbReference type="EMBL" id="JAUSVO010000003">
    <property type="protein sequence ID" value="MDQ0438176.1"/>
    <property type="molecule type" value="Genomic_DNA"/>
</dbReference>
<dbReference type="InterPro" id="IPR000192">
    <property type="entry name" value="Aminotrans_V_dom"/>
</dbReference>
<dbReference type="SUPFAM" id="SSF53383">
    <property type="entry name" value="PLP-dependent transferases"/>
    <property type="match status" value="1"/>
</dbReference>